<dbReference type="PANTHER" id="PTHR46609:SF8">
    <property type="entry name" value="YQAJ VIRAL RECOMBINASE DOMAIN-CONTAINING PROTEIN"/>
    <property type="match status" value="1"/>
</dbReference>
<name>A0ABN8SQN7_9CNID</name>
<dbReference type="Proteomes" id="UP001159427">
    <property type="component" value="Unassembled WGS sequence"/>
</dbReference>
<dbReference type="Gene3D" id="3.90.320.10">
    <property type="match status" value="1"/>
</dbReference>
<protein>
    <recommendedName>
        <fullName evidence="3">YqaJ viral recombinase domain-containing protein</fullName>
    </recommendedName>
</protein>
<feature type="non-terminal residue" evidence="1">
    <location>
        <position position="1"/>
    </location>
</feature>
<sequence>ITKKNIICYAVFSFAVSVRRWNYNDREQDIPGGSLCGRRLSELKNKELKFWLKCRGDPGKGLKTKAELVKRVEEYIKIGKDKNIVDPEPTGLYTKKTPAAVLKSGFIVSEAFPILGASLDVKVIDFGSSICFGLAEVKCPHTKFHVEACSDPNFFMEKISDTQCRLKRDHVYYGQVRGQMGGTGAKWERDLY</sequence>
<dbReference type="SUPFAM" id="SSF52980">
    <property type="entry name" value="Restriction endonuclease-like"/>
    <property type="match status" value="1"/>
</dbReference>
<dbReference type="InterPro" id="IPR011604">
    <property type="entry name" value="PDDEXK-like_dom_sf"/>
</dbReference>
<dbReference type="PANTHER" id="PTHR46609">
    <property type="entry name" value="EXONUCLEASE, PHAGE-TYPE/RECB, C-TERMINAL DOMAIN-CONTAINING PROTEIN"/>
    <property type="match status" value="1"/>
</dbReference>
<dbReference type="InterPro" id="IPR051703">
    <property type="entry name" value="NF-kappa-B_Signaling_Reg"/>
</dbReference>
<proteinExistence type="predicted"/>
<accession>A0ABN8SQN7</accession>
<reference evidence="1 2" key="1">
    <citation type="submission" date="2022-05" db="EMBL/GenBank/DDBJ databases">
        <authorList>
            <consortium name="Genoscope - CEA"/>
            <person name="William W."/>
        </authorList>
    </citation>
    <scope>NUCLEOTIDE SEQUENCE [LARGE SCALE GENOMIC DNA]</scope>
</reference>
<organism evidence="1 2">
    <name type="scientific">Porites evermanni</name>
    <dbReference type="NCBI Taxonomy" id="104178"/>
    <lineage>
        <taxon>Eukaryota</taxon>
        <taxon>Metazoa</taxon>
        <taxon>Cnidaria</taxon>
        <taxon>Anthozoa</taxon>
        <taxon>Hexacorallia</taxon>
        <taxon>Scleractinia</taxon>
        <taxon>Fungiina</taxon>
        <taxon>Poritidae</taxon>
        <taxon>Porites</taxon>
    </lineage>
</organism>
<evidence type="ECO:0000313" key="2">
    <source>
        <dbReference type="Proteomes" id="UP001159427"/>
    </source>
</evidence>
<dbReference type="InterPro" id="IPR011335">
    <property type="entry name" value="Restrct_endonuc-II-like"/>
</dbReference>
<dbReference type="EMBL" id="CALNXI010003637">
    <property type="protein sequence ID" value="CAH3193902.1"/>
    <property type="molecule type" value="Genomic_DNA"/>
</dbReference>
<evidence type="ECO:0000313" key="1">
    <source>
        <dbReference type="EMBL" id="CAH3193902.1"/>
    </source>
</evidence>
<evidence type="ECO:0008006" key="3">
    <source>
        <dbReference type="Google" id="ProtNLM"/>
    </source>
</evidence>
<keyword evidence="2" id="KW-1185">Reference proteome</keyword>
<gene>
    <name evidence="1" type="ORF">PEVE_00026751</name>
</gene>
<comment type="caution">
    <text evidence="1">The sequence shown here is derived from an EMBL/GenBank/DDBJ whole genome shotgun (WGS) entry which is preliminary data.</text>
</comment>